<reference evidence="1 2" key="1">
    <citation type="submission" date="2019-05" db="EMBL/GenBank/DDBJ databases">
        <title>Another draft genome of Portunus trituberculatus and its Hox gene families provides insights of decapod evolution.</title>
        <authorList>
            <person name="Jeong J.-H."/>
            <person name="Song I."/>
            <person name="Kim S."/>
            <person name="Choi T."/>
            <person name="Kim D."/>
            <person name="Ryu S."/>
            <person name="Kim W."/>
        </authorList>
    </citation>
    <scope>NUCLEOTIDE SEQUENCE [LARGE SCALE GENOMIC DNA]</scope>
    <source>
        <tissue evidence="1">Muscle</tissue>
    </source>
</reference>
<sequence length="80" mass="8966">MPDPYRFPRFSSVTGCRLARRGDKAALIPDSLARFAASWQHLAAHRQARGAAKRAITPRGVASRHHCGHGTIFFLMRILR</sequence>
<evidence type="ECO:0000313" key="2">
    <source>
        <dbReference type="Proteomes" id="UP000324222"/>
    </source>
</evidence>
<comment type="caution">
    <text evidence="1">The sequence shown here is derived from an EMBL/GenBank/DDBJ whole genome shotgun (WGS) entry which is preliminary data.</text>
</comment>
<name>A0A5B7IVJ8_PORTR</name>
<dbReference type="AlphaFoldDB" id="A0A5B7IVJ8"/>
<gene>
    <name evidence="1" type="ORF">E2C01_083576</name>
</gene>
<proteinExistence type="predicted"/>
<accession>A0A5B7IVJ8</accession>
<dbReference type="Proteomes" id="UP000324222">
    <property type="component" value="Unassembled WGS sequence"/>
</dbReference>
<organism evidence="1 2">
    <name type="scientific">Portunus trituberculatus</name>
    <name type="common">Swimming crab</name>
    <name type="synonym">Neptunus trituberculatus</name>
    <dbReference type="NCBI Taxonomy" id="210409"/>
    <lineage>
        <taxon>Eukaryota</taxon>
        <taxon>Metazoa</taxon>
        <taxon>Ecdysozoa</taxon>
        <taxon>Arthropoda</taxon>
        <taxon>Crustacea</taxon>
        <taxon>Multicrustacea</taxon>
        <taxon>Malacostraca</taxon>
        <taxon>Eumalacostraca</taxon>
        <taxon>Eucarida</taxon>
        <taxon>Decapoda</taxon>
        <taxon>Pleocyemata</taxon>
        <taxon>Brachyura</taxon>
        <taxon>Eubrachyura</taxon>
        <taxon>Portunoidea</taxon>
        <taxon>Portunidae</taxon>
        <taxon>Portuninae</taxon>
        <taxon>Portunus</taxon>
    </lineage>
</organism>
<dbReference type="EMBL" id="VSRR010078508">
    <property type="protein sequence ID" value="MPC88660.1"/>
    <property type="molecule type" value="Genomic_DNA"/>
</dbReference>
<evidence type="ECO:0000313" key="1">
    <source>
        <dbReference type="EMBL" id="MPC88660.1"/>
    </source>
</evidence>
<keyword evidence="2" id="KW-1185">Reference proteome</keyword>
<protein>
    <submittedName>
        <fullName evidence="1">Uncharacterized protein</fullName>
    </submittedName>
</protein>